<evidence type="ECO:0000259" key="1">
    <source>
        <dbReference type="Pfam" id="PF02625"/>
    </source>
</evidence>
<dbReference type="InParanoid" id="A0A2G4YMU2"/>
<evidence type="ECO:0000313" key="3">
    <source>
        <dbReference type="EMBL" id="PHZ83628.1"/>
    </source>
</evidence>
<dbReference type="PANTHER" id="PTHR30388:SF4">
    <property type="entry name" value="MOLYBDENUM COFACTOR INSERTION CHAPERONE PAOD"/>
    <property type="match status" value="1"/>
</dbReference>
<dbReference type="Gene3D" id="3.40.50.720">
    <property type="entry name" value="NAD(P)-binding Rossmann-like Domain"/>
    <property type="match status" value="1"/>
</dbReference>
<protein>
    <submittedName>
        <fullName evidence="3">XdhC/CoxI family protein</fullName>
    </submittedName>
</protein>
<sequence length="318" mass="34724">MSSDWKPLWRKIKQWHESGHSMALATVVDTWGASPRPVGSYMLLNDRGEIEGSVSGGCIEGAVIEAAQETMANGVPQLLDFEASNDRAWEVGLSCGGRVRVLVESMTTKIDFIPQVLEATEALELITDCQTGHTILATPQSATDKSYLREEQGHDRFHHILAQPLHVIVIGAVHITQAMMKIADSLDLAVTIIDPRGRFATAERFPGRTMVSDWPDEYLTRHPITGSTAVITLSHDPKLDDPALEIALTSPCFYIAALGSRKTQAARQDRLRAKGFTEQQIDRIHGPAGLDIGAKTPAEIALSIMAQLVDIYHNGTAL</sequence>
<comment type="caution">
    <text evidence="3">The sequence shown here is derived from an EMBL/GenBank/DDBJ whole genome shotgun (WGS) entry which is preliminary data.</text>
</comment>
<dbReference type="Proteomes" id="UP000229730">
    <property type="component" value="Unassembled WGS sequence"/>
</dbReference>
<dbReference type="RefSeq" id="WP_099474598.1">
    <property type="nucleotide sequence ID" value="NZ_CP041025.1"/>
</dbReference>
<feature type="domain" description="XdhC Rossmann" evidence="2">
    <location>
        <begin position="167"/>
        <end position="308"/>
    </location>
</feature>
<dbReference type="InterPro" id="IPR052698">
    <property type="entry name" value="MoCofactor_Util/Proc"/>
</dbReference>
<keyword evidence="4" id="KW-1185">Reference proteome</keyword>
<feature type="domain" description="XdhC- CoxI" evidence="1">
    <location>
        <begin position="15"/>
        <end position="81"/>
    </location>
</feature>
<name>A0A2G4YMU2_9PROT</name>
<dbReference type="InterPro" id="IPR003777">
    <property type="entry name" value="XdhC_CoxI"/>
</dbReference>
<gene>
    <name evidence="3" type="ORF">CRD36_14695</name>
</gene>
<dbReference type="AlphaFoldDB" id="A0A2G4YMU2"/>
<dbReference type="PANTHER" id="PTHR30388">
    <property type="entry name" value="ALDEHYDE OXIDOREDUCTASE MOLYBDENUM COFACTOR ASSEMBLY PROTEIN"/>
    <property type="match status" value="1"/>
</dbReference>
<dbReference type="Pfam" id="PF02625">
    <property type="entry name" value="XdhC_CoxI"/>
    <property type="match status" value="1"/>
</dbReference>
<dbReference type="OrthoDB" id="9815497at2"/>
<proteinExistence type="predicted"/>
<dbReference type="Pfam" id="PF13478">
    <property type="entry name" value="XdhC_C"/>
    <property type="match status" value="1"/>
</dbReference>
<reference evidence="3 4" key="1">
    <citation type="submission" date="2017-10" db="EMBL/GenBank/DDBJ databases">
        <title>Frigbacter circumglobatus gen. nov. sp. nov., isolated from sediment cultured in situ.</title>
        <authorList>
            <person name="Zhao Z."/>
        </authorList>
    </citation>
    <scope>NUCLEOTIDE SEQUENCE [LARGE SCALE GENOMIC DNA]</scope>
    <source>
        <strain evidence="3 4">ZYL</strain>
    </source>
</reference>
<evidence type="ECO:0000259" key="2">
    <source>
        <dbReference type="Pfam" id="PF13478"/>
    </source>
</evidence>
<organism evidence="3 4">
    <name type="scientific">Paremcibacter congregatus</name>
    <dbReference type="NCBI Taxonomy" id="2043170"/>
    <lineage>
        <taxon>Bacteria</taxon>
        <taxon>Pseudomonadati</taxon>
        <taxon>Pseudomonadota</taxon>
        <taxon>Alphaproteobacteria</taxon>
        <taxon>Emcibacterales</taxon>
        <taxon>Emcibacteraceae</taxon>
        <taxon>Paremcibacter</taxon>
    </lineage>
</organism>
<accession>A0A2G4YMU2</accession>
<evidence type="ECO:0000313" key="4">
    <source>
        <dbReference type="Proteomes" id="UP000229730"/>
    </source>
</evidence>
<dbReference type="InterPro" id="IPR027051">
    <property type="entry name" value="XdhC_Rossmann_dom"/>
</dbReference>
<dbReference type="EMBL" id="PDEM01000031">
    <property type="protein sequence ID" value="PHZ83628.1"/>
    <property type="molecule type" value="Genomic_DNA"/>
</dbReference>
<dbReference type="FunCoup" id="A0A2G4YMU2">
    <property type="interactions" value="76"/>
</dbReference>